<name>A0A437S8Q9_9FIRM</name>
<feature type="chain" id="PRO_5038578665" description="Lipoprotein" evidence="1">
    <location>
        <begin position="21"/>
        <end position="398"/>
    </location>
</feature>
<dbReference type="RefSeq" id="WP_127723220.1">
    <property type="nucleotide sequence ID" value="NZ_RLIH01000002.1"/>
</dbReference>
<evidence type="ECO:0000313" key="3">
    <source>
        <dbReference type="Proteomes" id="UP000288812"/>
    </source>
</evidence>
<sequence length="398" mass="45588">MRKILLLLTLTLSLSLFLTGCGGSEDLTGNADEKTKQLLLDTIESYDLTRHIFGEGVTFELEDKKNFNGNEYSRVQGNIFENLSTYEDALQNTFTPKRAKEVLEQLNDENSIIRSFDNKLYVSDYYINLPEEIQSLRPNIDTLNLITEKDNLMVVNYKKINSGVRKKSYTDQTILLEKVGDTYLVSDNINKYSPATEEYLSLIQEHFNLSDDKSTFIATNNLYLEALSMSGKGTFLELYFLFKPEGNILALNSALMYNSKLKTVEDLKIEEDRIINKIFTDLSSDDKTKILIIPVEEDLKSASKLVKFQNYGEEEKGNYIIVPKYLDNDYIQIQPSNSNYQGLYSNFFIGLEGEYNIKYEDGKSAFEINTENLSSQTLPKEVQLLNSKDFIAYLNAIK</sequence>
<keyword evidence="1" id="KW-0732">Signal</keyword>
<comment type="caution">
    <text evidence="2">The sequence shown here is derived from an EMBL/GenBank/DDBJ whole genome shotgun (WGS) entry which is preliminary data.</text>
</comment>
<evidence type="ECO:0000256" key="1">
    <source>
        <dbReference type="SAM" id="SignalP"/>
    </source>
</evidence>
<feature type="signal peptide" evidence="1">
    <location>
        <begin position="1"/>
        <end position="20"/>
    </location>
</feature>
<dbReference type="PROSITE" id="PS51257">
    <property type="entry name" value="PROKAR_LIPOPROTEIN"/>
    <property type="match status" value="1"/>
</dbReference>
<reference evidence="2 3" key="1">
    <citation type="submission" date="2018-11" db="EMBL/GenBank/DDBJ databases">
        <title>Genome sequencing and assembly of Anaerosphaera sp. nov., GS7-6-2.</title>
        <authorList>
            <person name="Rettenmaier R."/>
            <person name="Liebl W."/>
            <person name="Zverlov V."/>
        </authorList>
    </citation>
    <scope>NUCLEOTIDE SEQUENCE [LARGE SCALE GENOMIC DNA]</scope>
    <source>
        <strain evidence="2 3">GS7-6-2</strain>
    </source>
</reference>
<dbReference type="Proteomes" id="UP000288812">
    <property type="component" value="Unassembled WGS sequence"/>
</dbReference>
<accession>A0A437S8Q9</accession>
<organism evidence="2 3">
    <name type="scientific">Anaerosphaera multitolerans</name>
    <dbReference type="NCBI Taxonomy" id="2487351"/>
    <lineage>
        <taxon>Bacteria</taxon>
        <taxon>Bacillati</taxon>
        <taxon>Bacillota</taxon>
        <taxon>Tissierellia</taxon>
        <taxon>Tissierellales</taxon>
        <taxon>Peptoniphilaceae</taxon>
        <taxon>Anaerosphaera</taxon>
    </lineage>
</organism>
<keyword evidence="3" id="KW-1185">Reference proteome</keyword>
<dbReference type="AlphaFoldDB" id="A0A437S8Q9"/>
<gene>
    <name evidence="2" type="ORF">EF514_01815</name>
</gene>
<evidence type="ECO:0008006" key="4">
    <source>
        <dbReference type="Google" id="ProtNLM"/>
    </source>
</evidence>
<proteinExistence type="predicted"/>
<evidence type="ECO:0000313" key="2">
    <source>
        <dbReference type="EMBL" id="RVU55490.1"/>
    </source>
</evidence>
<dbReference type="OrthoDB" id="9822089at2"/>
<protein>
    <recommendedName>
        <fullName evidence="4">Lipoprotein</fullName>
    </recommendedName>
</protein>
<dbReference type="EMBL" id="RLIH01000002">
    <property type="protein sequence ID" value="RVU55490.1"/>
    <property type="molecule type" value="Genomic_DNA"/>
</dbReference>